<organism evidence="2 3">
    <name type="scientific">Myodes glareolus</name>
    <name type="common">Bank vole</name>
    <name type="synonym">Clethrionomys glareolus</name>
    <dbReference type="NCBI Taxonomy" id="447135"/>
    <lineage>
        <taxon>Eukaryota</taxon>
        <taxon>Metazoa</taxon>
        <taxon>Chordata</taxon>
        <taxon>Craniata</taxon>
        <taxon>Vertebrata</taxon>
        <taxon>Euteleostomi</taxon>
        <taxon>Mammalia</taxon>
        <taxon>Eutheria</taxon>
        <taxon>Euarchontoglires</taxon>
        <taxon>Glires</taxon>
        <taxon>Rodentia</taxon>
        <taxon>Myomorpha</taxon>
        <taxon>Muroidea</taxon>
        <taxon>Cricetidae</taxon>
        <taxon>Arvicolinae</taxon>
        <taxon>Myodes</taxon>
    </lineage>
</organism>
<feature type="region of interest" description="Disordered" evidence="1">
    <location>
        <begin position="99"/>
        <end position="129"/>
    </location>
</feature>
<keyword evidence="3" id="KW-1185">Reference proteome</keyword>
<dbReference type="PANTHER" id="PTHR31831">
    <property type="entry name" value="HYPOTHETICAL PROTEIN LOC689065"/>
    <property type="match status" value="1"/>
</dbReference>
<evidence type="ECO:0000256" key="1">
    <source>
        <dbReference type="SAM" id="MobiDB-lite"/>
    </source>
</evidence>
<dbReference type="AlphaFoldDB" id="A0AAW0IFX3"/>
<name>A0AAW0IFX3_MYOGA</name>
<dbReference type="Pfam" id="PF15464">
    <property type="entry name" value="DUF4633"/>
    <property type="match status" value="1"/>
</dbReference>
<dbReference type="EMBL" id="JBBHLL010000138">
    <property type="protein sequence ID" value="KAK7813237.1"/>
    <property type="molecule type" value="Genomic_DNA"/>
</dbReference>
<comment type="caution">
    <text evidence="2">The sequence shown here is derived from an EMBL/GenBank/DDBJ whole genome shotgun (WGS) entry which is preliminary data.</text>
</comment>
<dbReference type="InterPro" id="IPR027990">
    <property type="entry name" value="DUF4633"/>
</dbReference>
<dbReference type="PANTHER" id="PTHR31831:SF1">
    <property type="entry name" value="RIKEN CDNA 2010003K11 GENE"/>
    <property type="match status" value="1"/>
</dbReference>
<reference evidence="2 3" key="1">
    <citation type="journal article" date="2023" name="bioRxiv">
        <title>Conserved and derived expression patterns and positive selection on dental genes reveal complex evolutionary context of ever-growing rodent molars.</title>
        <authorList>
            <person name="Calamari Z.T."/>
            <person name="Song A."/>
            <person name="Cohen E."/>
            <person name="Akter M."/>
            <person name="Roy R.D."/>
            <person name="Hallikas O."/>
            <person name="Christensen M.M."/>
            <person name="Li P."/>
            <person name="Marangoni P."/>
            <person name="Jernvall J."/>
            <person name="Klein O.D."/>
        </authorList>
    </citation>
    <scope>NUCLEOTIDE SEQUENCE [LARGE SCALE GENOMIC DNA]</scope>
    <source>
        <strain evidence="2">V071</strain>
    </source>
</reference>
<evidence type="ECO:0000313" key="2">
    <source>
        <dbReference type="EMBL" id="KAK7813237.1"/>
    </source>
</evidence>
<gene>
    <name evidence="2" type="ORF">U0070_005142</name>
</gene>
<dbReference type="Proteomes" id="UP001488838">
    <property type="component" value="Unassembled WGS sequence"/>
</dbReference>
<sequence>MGTSMRSQSFRESRSCYGKLRESQGRPLEGRLHRALSLRQGLGKSRSQGLAGTEGPEVPVQERLPGTLGDTEQLIQTQREGSQRWLRQYQQVRLRIELPVPWGSDGGDPGQKRVRSAAALRKAKQIPRD</sequence>
<accession>A0AAW0IFX3</accession>
<proteinExistence type="predicted"/>
<feature type="region of interest" description="Disordered" evidence="1">
    <location>
        <begin position="1"/>
        <end position="72"/>
    </location>
</feature>
<evidence type="ECO:0000313" key="3">
    <source>
        <dbReference type="Proteomes" id="UP001488838"/>
    </source>
</evidence>
<protein>
    <submittedName>
        <fullName evidence="2">Uncharacterized protein</fullName>
    </submittedName>
</protein>
<feature type="compositionally biased region" description="Basic and acidic residues" evidence="1">
    <location>
        <begin position="9"/>
        <end position="32"/>
    </location>
</feature>